<dbReference type="Gene3D" id="2.30.60.10">
    <property type="entry name" value="Cyanovirin-N"/>
    <property type="match status" value="1"/>
</dbReference>
<dbReference type="InterPro" id="IPR011058">
    <property type="entry name" value="Cyanovirin-N"/>
</dbReference>
<dbReference type="VEuPathDB" id="FungiDB:ASPACDRAFT_81694"/>
<protein>
    <recommendedName>
        <fullName evidence="1">Cyanovirin-N domain-containing protein</fullName>
    </recommendedName>
</protein>
<dbReference type="STRING" id="690307.A0A1L9WIM1"/>
<gene>
    <name evidence="2" type="ORF">ASPACDRAFT_81694</name>
</gene>
<name>A0A1L9WIM1_ASPA1</name>
<dbReference type="AlphaFoldDB" id="A0A1L9WIM1"/>
<dbReference type="EMBL" id="KV878987">
    <property type="protein sequence ID" value="OJJ96009.1"/>
    <property type="molecule type" value="Genomic_DNA"/>
</dbReference>
<dbReference type="InterPro" id="IPR036673">
    <property type="entry name" value="Cyanovirin-N_sf"/>
</dbReference>
<dbReference type="OrthoDB" id="2441380at2759"/>
<dbReference type="SMART" id="SM01111">
    <property type="entry name" value="CVNH"/>
    <property type="match status" value="1"/>
</dbReference>
<proteinExistence type="predicted"/>
<dbReference type="PANTHER" id="PTHR42076">
    <property type="entry name" value="CYANOVIRIN-N HOMOLOG"/>
    <property type="match status" value="1"/>
</dbReference>
<feature type="domain" description="Cyanovirin-N" evidence="1">
    <location>
        <begin position="2"/>
        <end position="106"/>
    </location>
</feature>
<dbReference type="RefSeq" id="XP_020052349.1">
    <property type="nucleotide sequence ID" value="XM_020205932.1"/>
</dbReference>
<evidence type="ECO:0000313" key="3">
    <source>
        <dbReference type="Proteomes" id="UP000184546"/>
    </source>
</evidence>
<accession>A0A1L9WIM1</accession>
<evidence type="ECO:0000259" key="1">
    <source>
        <dbReference type="SMART" id="SM01111"/>
    </source>
</evidence>
<dbReference type="OMA" id="HIGNADG"/>
<dbReference type="Pfam" id="PF08881">
    <property type="entry name" value="CVNH"/>
    <property type="match status" value="1"/>
</dbReference>
<sequence>MSFHESAVHGSIRLEGPFLHALLRDAHGHERPAHIDLNHFIGNINGHFQWGGHNFFESARGVHFDIEGGAHVPVVRGELRDEHGNWHVRDINLAERLFNIDGHFEFR</sequence>
<evidence type="ECO:0000313" key="2">
    <source>
        <dbReference type="EMBL" id="OJJ96009.1"/>
    </source>
</evidence>
<dbReference type="SUPFAM" id="SSF51322">
    <property type="entry name" value="Cyanovirin-N"/>
    <property type="match status" value="1"/>
</dbReference>
<dbReference type="GeneID" id="30979746"/>
<dbReference type="PANTHER" id="PTHR42076:SF1">
    <property type="entry name" value="CYANOVIRIN-N DOMAIN-CONTAINING PROTEIN"/>
    <property type="match status" value="1"/>
</dbReference>
<organism evidence="2 3">
    <name type="scientific">Aspergillus aculeatus (strain ATCC 16872 / CBS 172.66 / WB 5094)</name>
    <dbReference type="NCBI Taxonomy" id="690307"/>
    <lineage>
        <taxon>Eukaryota</taxon>
        <taxon>Fungi</taxon>
        <taxon>Dikarya</taxon>
        <taxon>Ascomycota</taxon>
        <taxon>Pezizomycotina</taxon>
        <taxon>Eurotiomycetes</taxon>
        <taxon>Eurotiomycetidae</taxon>
        <taxon>Eurotiales</taxon>
        <taxon>Aspergillaceae</taxon>
        <taxon>Aspergillus</taxon>
        <taxon>Aspergillus subgen. Circumdati</taxon>
    </lineage>
</organism>
<keyword evidence="3" id="KW-1185">Reference proteome</keyword>
<dbReference type="Proteomes" id="UP000184546">
    <property type="component" value="Unassembled WGS sequence"/>
</dbReference>
<reference evidence="3" key="1">
    <citation type="journal article" date="2017" name="Genome Biol.">
        <title>Comparative genomics reveals high biological diversity and specific adaptations in the industrially and medically important fungal genus Aspergillus.</title>
        <authorList>
            <person name="de Vries R.P."/>
            <person name="Riley R."/>
            <person name="Wiebenga A."/>
            <person name="Aguilar-Osorio G."/>
            <person name="Amillis S."/>
            <person name="Uchima C.A."/>
            <person name="Anderluh G."/>
            <person name="Asadollahi M."/>
            <person name="Askin M."/>
            <person name="Barry K."/>
            <person name="Battaglia E."/>
            <person name="Bayram O."/>
            <person name="Benocci T."/>
            <person name="Braus-Stromeyer S.A."/>
            <person name="Caldana C."/>
            <person name="Canovas D."/>
            <person name="Cerqueira G.C."/>
            <person name="Chen F."/>
            <person name="Chen W."/>
            <person name="Choi C."/>
            <person name="Clum A."/>
            <person name="Dos Santos R.A."/>
            <person name="Damasio A.R."/>
            <person name="Diallinas G."/>
            <person name="Emri T."/>
            <person name="Fekete E."/>
            <person name="Flipphi M."/>
            <person name="Freyberg S."/>
            <person name="Gallo A."/>
            <person name="Gournas C."/>
            <person name="Habgood R."/>
            <person name="Hainaut M."/>
            <person name="Harispe M.L."/>
            <person name="Henrissat B."/>
            <person name="Hilden K.S."/>
            <person name="Hope R."/>
            <person name="Hossain A."/>
            <person name="Karabika E."/>
            <person name="Karaffa L."/>
            <person name="Karanyi Z."/>
            <person name="Krasevec N."/>
            <person name="Kuo A."/>
            <person name="Kusch H."/>
            <person name="LaButti K."/>
            <person name="Lagendijk E.L."/>
            <person name="Lapidus A."/>
            <person name="Levasseur A."/>
            <person name="Lindquist E."/>
            <person name="Lipzen A."/>
            <person name="Logrieco A.F."/>
            <person name="MacCabe A."/>
            <person name="Maekelae M.R."/>
            <person name="Malavazi I."/>
            <person name="Melin P."/>
            <person name="Meyer V."/>
            <person name="Mielnichuk N."/>
            <person name="Miskei M."/>
            <person name="Molnar A.P."/>
            <person name="Mule G."/>
            <person name="Ngan C.Y."/>
            <person name="Orejas M."/>
            <person name="Orosz E."/>
            <person name="Ouedraogo J.P."/>
            <person name="Overkamp K.M."/>
            <person name="Park H.-S."/>
            <person name="Perrone G."/>
            <person name="Piumi F."/>
            <person name="Punt P.J."/>
            <person name="Ram A.F."/>
            <person name="Ramon A."/>
            <person name="Rauscher S."/>
            <person name="Record E."/>
            <person name="Riano-Pachon D.M."/>
            <person name="Robert V."/>
            <person name="Roehrig J."/>
            <person name="Ruller R."/>
            <person name="Salamov A."/>
            <person name="Salih N.S."/>
            <person name="Samson R.A."/>
            <person name="Sandor E."/>
            <person name="Sanguinetti M."/>
            <person name="Schuetze T."/>
            <person name="Sepcic K."/>
            <person name="Shelest E."/>
            <person name="Sherlock G."/>
            <person name="Sophianopoulou V."/>
            <person name="Squina F.M."/>
            <person name="Sun H."/>
            <person name="Susca A."/>
            <person name="Todd R.B."/>
            <person name="Tsang A."/>
            <person name="Unkles S.E."/>
            <person name="van de Wiele N."/>
            <person name="van Rossen-Uffink D."/>
            <person name="Oliveira J.V."/>
            <person name="Vesth T.C."/>
            <person name="Visser J."/>
            <person name="Yu J.-H."/>
            <person name="Zhou M."/>
            <person name="Andersen M.R."/>
            <person name="Archer D.B."/>
            <person name="Baker S.E."/>
            <person name="Benoit I."/>
            <person name="Brakhage A.A."/>
            <person name="Braus G.H."/>
            <person name="Fischer R."/>
            <person name="Frisvad J.C."/>
            <person name="Goldman G.H."/>
            <person name="Houbraken J."/>
            <person name="Oakley B."/>
            <person name="Pocsi I."/>
            <person name="Scazzocchio C."/>
            <person name="Seiboth B."/>
            <person name="vanKuyk P.A."/>
            <person name="Wortman J."/>
            <person name="Dyer P.S."/>
            <person name="Grigoriev I.V."/>
        </authorList>
    </citation>
    <scope>NUCLEOTIDE SEQUENCE [LARGE SCALE GENOMIC DNA]</scope>
    <source>
        <strain evidence="3">ATCC 16872 / CBS 172.66 / WB 5094</strain>
    </source>
</reference>